<keyword evidence="3" id="KW-1185">Reference proteome</keyword>
<dbReference type="EMBL" id="AP009384">
    <property type="protein sequence ID" value="BAF86834.1"/>
    <property type="molecule type" value="Genomic_DNA"/>
</dbReference>
<reference evidence="2 3" key="1">
    <citation type="journal article" date="2007" name="Appl. Environ. Microbiol.">
        <title>Rhizobial factors required for stem nodule maturation and maintenance in Sesbania rostrata-Azorhizobium caulinodans ORS571 symbiosis.</title>
        <authorList>
            <person name="Suzuki S."/>
            <person name="Aono T."/>
            <person name="Lee KB."/>
            <person name="Suzuki T."/>
            <person name="Liu CT."/>
            <person name="Miwa H."/>
            <person name="Wakao S."/>
            <person name="Iki T."/>
            <person name="Oyaizu H."/>
        </authorList>
    </citation>
    <scope>NUCLEOTIDE SEQUENCE [LARGE SCALE GENOMIC DNA]</scope>
    <source>
        <strain evidence="3">ATCC 43989 / DSM 5975 / JCM 20966 / LMG 6465 / NBRC 14845 / NCIMB 13405 / ORS 571</strain>
    </source>
</reference>
<reference evidence="2 3" key="4">
    <citation type="journal article" date="2009" name="Appl. Environ. Microbiol.">
        <title>Comparative genome-wide transcriptional profiling of Azorhizobium caulinodans ORS571 grown under free-living and symbiotic conditions.</title>
        <authorList>
            <person name="Tsukada S."/>
            <person name="Aono T."/>
            <person name="Akiba N."/>
            <person name="Lee KB."/>
            <person name="Liu CT."/>
            <person name="Toyazaki H."/>
            <person name="Oyaizu H."/>
        </authorList>
    </citation>
    <scope>NUCLEOTIDE SEQUENCE [LARGE SCALE GENOMIC DNA]</scope>
    <source>
        <strain evidence="3">ATCC 43989 / DSM 5975 / JCM 20966 / LMG 6465 / NBRC 14845 / NCIMB 13405 / ORS 571</strain>
    </source>
</reference>
<gene>
    <name evidence="2" type="ordered locus">AZC_0836</name>
</gene>
<name>A8HTH2_AZOC5</name>
<reference evidence="2 3" key="6">
    <citation type="journal article" date="2011" name="Appl. Environ. Microbiol.">
        <title>Involvement of the azorhizobial chromosome partition gene (parA) in the onset of bacteroid differentiation during Sesbania rostrata stem nodule development.</title>
        <authorList>
            <person name="Liu CT."/>
            <person name="Lee KB."/>
            <person name="Wang YS."/>
            <person name="Peng MH."/>
            <person name="Lee KT."/>
            <person name="Suzuki S."/>
            <person name="Suzuki T."/>
            <person name="Oyaizu H."/>
        </authorList>
    </citation>
    <scope>NUCLEOTIDE SEQUENCE [LARGE SCALE GENOMIC DNA]</scope>
    <source>
        <strain evidence="3">ATCC 43989 / DSM 5975 / JCM 20966 / LMG 6465 / NBRC 14845 / NCIMB 13405 / ORS 571</strain>
    </source>
</reference>
<proteinExistence type="predicted"/>
<feature type="region of interest" description="Disordered" evidence="1">
    <location>
        <begin position="1"/>
        <end position="25"/>
    </location>
</feature>
<dbReference type="STRING" id="438753.AZC_0836"/>
<reference evidence="2 3" key="5">
    <citation type="journal article" date="2010" name="Appl. Environ. Microbiol.">
        <title>phrR-like gene praR of Azorhizobium caulinodans ORS571 is essential for symbiosis with Sesbania rostrata and is involved in expression of reb genes.</title>
        <authorList>
            <person name="Akiba N."/>
            <person name="Aono T."/>
            <person name="Toyazaki H."/>
            <person name="Sato S."/>
            <person name="Oyaizu H."/>
        </authorList>
    </citation>
    <scope>NUCLEOTIDE SEQUENCE [LARGE SCALE GENOMIC DNA]</scope>
    <source>
        <strain evidence="3">ATCC 43989 / DSM 5975 / JCM 20966 / LMG 6465 / NBRC 14845 / NCIMB 13405 / ORS 571</strain>
    </source>
</reference>
<dbReference type="KEGG" id="azc:AZC_0836"/>
<evidence type="ECO:0000313" key="2">
    <source>
        <dbReference type="EMBL" id="BAF86834.1"/>
    </source>
</evidence>
<dbReference type="Proteomes" id="UP000000270">
    <property type="component" value="Chromosome"/>
</dbReference>
<organism evidence="2 3">
    <name type="scientific">Azorhizobium caulinodans (strain ATCC 43989 / DSM 5975 / JCM 20966 / LMG 6465 / NBRC 14845 / NCIMB 13405 / ORS 571)</name>
    <dbReference type="NCBI Taxonomy" id="438753"/>
    <lineage>
        <taxon>Bacteria</taxon>
        <taxon>Pseudomonadati</taxon>
        <taxon>Pseudomonadota</taxon>
        <taxon>Alphaproteobacteria</taxon>
        <taxon>Hyphomicrobiales</taxon>
        <taxon>Xanthobacteraceae</taxon>
        <taxon>Azorhizobium</taxon>
    </lineage>
</organism>
<sequence length="218" mass="24741">MAGRKRKITQRQPNGQPKRLPRSERRDAIMGVAMEQPHRRWLPEGARKDQRAESALGRLFLAGLITEPECWAGERLRRVLHEFHIVLATPMTASSAAIMVASPVQQDAEGDLMAAERPETEEERRDRVLASFDRATSVLKRVENSRSAIRDIDALLLRDQVPQDIQPTRRGLAALASMWRLNEPAEEEGDRPIRVRGARIGDACAWSHEEREVAILYK</sequence>
<reference evidence="3" key="2">
    <citation type="submission" date="2007-04" db="EMBL/GenBank/DDBJ databases">
        <title>Complete genome sequence of the nitrogen-fixing bacterium Azorhizobium caulinodans ORS571.</title>
        <authorList>
            <person name="Lee K.B."/>
            <person name="Backer P.D."/>
            <person name="Aono T."/>
            <person name="Liu C.T."/>
            <person name="Suzuki S."/>
            <person name="Suzuki T."/>
            <person name="Kaneko T."/>
            <person name="Yamada M."/>
            <person name="Tabata S."/>
            <person name="Kupfer D.M."/>
            <person name="Najar F.Z."/>
            <person name="Wiley G.B."/>
            <person name="Roe B."/>
            <person name="Binnewies T."/>
            <person name="Ussery D."/>
            <person name="Vereecke D."/>
            <person name="Gevers D."/>
            <person name="Holsters M."/>
            <person name="Oyaizu H."/>
        </authorList>
    </citation>
    <scope>NUCLEOTIDE SEQUENCE [LARGE SCALE GENOMIC DNA]</scope>
    <source>
        <strain evidence="3">ATCC 43989 / DSM 5975 / JCM 20966 / LMG 6465 / NBRC 14845 / NCIMB 13405 / ORS 571</strain>
    </source>
</reference>
<accession>A8HTH2</accession>
<dbReference type="AlphaFoldDB" id="A8HTH2"/>
<dbReference type="HOGENOM" id="CLU_1266479_0_0_5"/>
<evidence type="ECO:0000313" key="3">
    <source>
        <dbReference type="Proteomes" id="UP000000270"/>
    </source>
</evidence>
<dbReference type="eggNOG" id="ENOG502ZGAW">
    <property type="taxonomic scope" value="Bacteria"/>
</dbReference>
<protein>
    <submittedName>
        <fullName evidence="2">Uncharacterized protein</fullName>
    </submittedName>
</protein>
<evidence type="ECO:0000256" key="1">
    <source>
        <dbReference type="SAM" id="MobiDB-lite"/>
    </source>
</evidence>
<reference evidence="2 3" key="3">
    <citation type="journal article" date="2008" name="BMC Genomics">
        <title>The genome of the versatile nitrogen fixer Azorhizobium caulinodans ORS571.</title>
        <authorList>
            <person name="Lee KB."/>
            <person name="Backer P.D."/>
            <person name="Aono T."/>
            <person name="Liu CT."/>
            <person name="Suzuki S."/>
            <person name="Suzuki T."/>
            <person name="Kaneko T."/>
            <person name="Yamada M."/>
            <person name="Tabata S."/>
            <person name="Kupfer D.M."/>
            <person name="Najar F.Z."/>
            <person name="Wiley G.B."/>
            <person name="Roe B."/>
            <person name="Binnewies T.T."/>
            <person name="Ussery D.W."/>
            <person name="D'Haeze W."/>
            <person name="Herder J.D."/>
            <person name="Gevers D."/>
            <person name="Vereecke D."/>
            <person name="Holsters M."/>
            <person name="Oyaizu H."/>
        </authorList>
    </citation>
    <scope>NUCLEOTIDE SEQUENCE [LARGE SCALE GENOMIC DNA]</scope>
    <source>
        <strain evidence="3">ATCC 43989 / DSM 5975 / JCM 20966 / LMG 6465 / NBRC 14845 / NCIMB 13405 / ORS 571</strain>
    </source>
</reference>